<name>A0A6M3KW67_9ZZZZ</name>
<accession>A0A6M3KW67</accession>
<proteinExistence type="predicted"/>
<sequence>MNSKPSMAERIQGAGGFVSPVEIRKLTREQLIASVGNALTVAPTDTRGTLAREIRKYASGVLT</sequence>
<dbReference type="EMBL" id="MT141836">
    <property type="protein sequence ID" value="QJA70962.1"/>
    <property type="molecule type" value="Genomic_DNA"/>
</dbReference>
<protein>
    <submittedName>
        <fullName evidence="2">Uncharacterized protein</fullName>
    </submittedName>
</protein>
<reference evidence="2" key="1">
    <citation type="submission" date="2020-03" db="EMBL/GenBank/DDBJ databases">
        <title>The deep terrestrial virosphere.</title>
        <authorList>
            <person name="Holmfeldt K."/>
            <person name="Nilsson E."/>
            <person name="Simone D."/>
            <person name="Lopez-Fernandez M."/>
            <person name="Wu X."/>
            <person name="de Brujin I."/>
            <person name="Lundin D."/>
            <person name="Andersson A."/>
            <person name="Bertilsson S."/>
            <person name="Dopson M."/>
        </authorList>
    </citation>
    <scope>NUCLEOTIDE SEQUENCE</scope>
    <source>
        <strain evidence="1">MM415A03442</strain>
        <strain evidence="2">MM415B02087</strain>
    </source>
</reference>
<gene>
    <name evidence="1" type="ORF">MM415A03442_0003</name>
    <name evidence="2" type="ORF">MM415B02087_0005</name>
</gene>
<dbReference type="AlphaFoldDB" id="A0A6M3KW67"/>
<evidence type="ECO:0000313" key="2">
    <source>
        <dbReference type="EMBL" id="QJA86367.1"/>
    </source>
</evidence>
<organism evidence="2">
    <name type="scientific">viral metagenome</name>
    <dbReference type="NCBI Taxonomy" id="1070528"/>
    <lineage>
        <taxon>unclassified sequences</taxon>
        <taxon>metagenomes</taxon>
        <taxon>organismal metagenomes</taxon>
    </lineage>
</organism>
<evidence type="ECO:0000313" key="1">
    <source>
        <dbReference type="EMBL" id="QJA70962.1"/>
    </source>
</evidence>
<dbReference type="EMBL" id="MT142631">
    <property type="protein sequence ID" value="QJA86367.1"/>
    <property type="molecule type" value="Genomic_DNA"/>
</dbReference>